<evidence type="ECO:0000256" key="3">
    <source>
        <dbReference type="SAM" id="MobiDB-lite"/>
    </source>
</evidence>
<dbReference type="GO" id="GO:0070967">
    <property type="term" value="F:coenzyme F420 binding"/>
    <property type="evidence" value="ECO:0007669"/>
    <property type="project" value="TreeGrafter"/>
</dbReference>
<proteinExistence type="inferred from homology"/>
<feature type="region of interest" description="Disordered" evidence="3">
    <location>
        <begin position="1"/>
        <end position="23"/>
    </location>
</feature>
<organism evidence="4 5">
    <name type="scientific">Mycobacteroides franklinii</name>
    <dbReference type="NCBI Taxonomy" id="948102"/>
    <lineage>
        <taxon>Bacteria</taxon>
        <taxon>Bacillati</taxon>
        <taxon>Actinomycetota</taxon>
        <taxon>Actinomycetes</taxon>
        <taxon>Mycobacteriales</taxon>
        <taxon>Mycobacteriaceae</taxon>
        <taxon>Mycobacteroides</taxon>
    </lineage>
</organism>
<comment type="catalytic activity">
    <reaction evidence="2">
        <text>oxidized coenzyme F420-(gamma-L-Glu)(n) + a quinol + H(+) = reduced coenzyme F420-(gamma-L-Glu)(n) + a quinone</text>
        <dbReference type="Rhea" id="RHEA:39663"/>
        <dbReference type="Rhea" id="RHEA-COMP:12939"/>
        <dbReference type="Rhea" id="RHEA-COMP:14378"/>
        <dbReference type="ChEBI" id="CHEBI:15378"/>
        <dbReference type="ChEBI" id="CHEBI:24646"/>
        <dbReference type="ChEBI" id="CHEBI:132124"/>
        <dbReference type="ChEBI" id="CHEBI:133980"/>
        <dbReference type="ChEBI" id="CHEBI:139511"/>
    </reaction>
</comment>
<dbReference type="NCBIfam" id="TIGR00026">
    <property type="entry name" value="hi_GC_TIGR00026"/>
    <property type="match status" value="1"/>
</dbReference>
<protein>
    <submittedName>
        <fullName evidence="4">Nitroreductase</fullName>
    </submittedName>
</protein>
<dbReference type="Gene3D" id="2.30.110.10">
    <property type="entry name" value="Electron Transport, Fmn-binding Protein, Chain A"/>
    <property type="match status" value="1"/>
</dbReference>
<dbReference type="PANTHER" id="PTHR39428:SF3">
    <property type="entry name" value="DEAZAFLAVIN-DEPENDENT NITROREDUCTASE"/>
    <property type="match status" value="1"/>
</dbReference>
<dbReference type="GO" id="GO:0005886">
    <property type="term" value="C:plasma membrane"/>
    <property type="evidence" value="ECO:0007669"/>
    <property type="project" value="TreeGrafter"/>
</dbReference>
<dbReference type="SUPFAM" id="SSF50475">
    <property type="entry name" value="FMN-binding split barrel"/>
    <property type="match status" value="1"/>
</dbReference>
<evidence type="ECO:0000256" key="1">
    <source>
        <dbReference type="ARBA" id="ARBA00008710"/>
    </source>
</evidence>
<dbReference type="Pfam" id="PF04075">
    <property type="entry name" value="F420H2_quin_red"/>
    <property type="match status" value="1"/>
</dbReference>
<dbReference type="PANTHER" id="PTHR39428">
    <property type="entry name" value="F420H(2)-DEPENDENT QUINONE REDUCTASE RV1261C"/>
    <property type="match status" value="1"/>
</dbReference>
<dbReference type="EMBL" id="MLIK01000019">
    <property type="protein sequence ID" value="OHU20733.1"/>
    <property type="molecule type" value="Genomic_DNA"/>
</dbReference>
<evidence type="ECO:0000313" key="5">
    <source>
        <dbReference type="Proteomes" id="UP000179616"/>
    </source>
</evidence>
<dbReference type="OrthoDB" id="8225825at2"/>
<name>A0A1S1L6I1_9MYCO</name>
<reference evidence="4 5" key="1">
    <citation type="submission" date="2016-10" db="EMBL/GenBank/DDBJ databases">
        <title>Evaluation of Human, Veterinary and Environmental Mycobacterium chelonae Isolates by Core Genome Phylogenomic Analysis, Targeted Gene Comparison, and Anti-microbial Susceptibility Patterns: A Tale of Mistaken Identities.</title>
        <authorList>
            <person name="Fogelson S.B."/>
            <person name="Camus A.C."/>
            <person name="Lorenz W."/>
            <person name="Vasireddy R."/>
            <person name="Vasireddy S."/>
            <person name="Smith T."/>
            <person name="Brown-Elliott B.A."/>
            <person name="Wallace R.J.Jr."/>
            <person name="Hasan N.A."/>
            <person name="Reischl U."/>
            <person name="Sanchez S."/>
        </authorList>
    </citation>
    <scope>NUCLEOTIDE SEQUENCE [LARGE SCALE GENOMIC DNA]</scope>
    <source>
        <strain evidence="4 5">1559</strain>
    </source>
</reference>
<dbReference type="Proteomes" id="UP000179616">
    <property type="component" value="Unassembled WGS sequence"/>
</dbReference>
<evidence type="ECO:0000313" key="4">
    <source>
        <dbReference type="EMBL" id="OHU20733.1"/>
    </source>
</evidence>
<dbReference type="InterPro" id="IPR004378">
    <property type="entry name" value="F420H2_quin_Rdtase"/>
</dbReference>
<dbReference type="InterPro" id="IPR012349">
    <property type="entry name" value="Split_barrel_FMN-bd"/>
</dbReference>
<dbReference type="GeneID" id="57166772"/>
<dbReference type="AlphaFoldDB" id="A0A1S1L6I1"/>
<dbReference type="RefSeq" id="WP_070937210.1">
    <property type="nucleotide sequence ID" value="NZ_MLIK01000019.1"/>
</dbReference>
<gene>
    <name evidence="4" type="ORF">BKG76_08145</name>
</gene>
<sequence>MSDGLPASGSSLPDGLPASGSTANAPAQLNSEFAGKLIKWMTTVNVWLYQRTDGRLGGKWRVGAAFPWGIPVLLLTTTGRKTGQKRLSALLYLPDGDKVVLVASQGGRDSHPAWYLNLKANSEVTVQIKGDVRTMTARTATDEERAHYWPKLVELYADFDKYQSYTTRKIPVVVLEP</sequence>
<accession>A0A1S1L6I1</accession>
<evidence type="ECO:0000256" key="2">
    <source>
        <dbReference type="ARBA" id="ARBA00049106"/>
    </source>
</evidence>
<dbReference type="STRING" id="948102.BKG76_08145"/>
<comment type="similarity">
    <text evidence="1">Belongs to the F420H(2)-dependent quinone reductase family.</text>
</comment>
<comment type="caution">
    <text evidence="4">The sequence shown here is derived from an EMBL/GenBank/DDBJ whole genome shotgun (WGS) entry which is preliminary data.</text>
</comment>
<dbReference type="GO" id="GO:0016491">
    <property type="term" value="F:oxidoreductase activity"/>
    <property type="evidence" value="ECO:0007669"/>
    <property type="project" value="InterPro"/>
</dbReference>